<dbReference type="Pfam" id="PF22818">
    <property type="entry name" value="ApeI-like"/>
    <property type="match status" value="1"/>
</dbReference>
<protein>
    <submittedName>
        <fullName evidence="2">3-hydroxyacyl-ACP dehydratase</fullName>
    </submittedName>
</protein>
<sequence length="123" mass="13757">MLAGKFYTVTQQEQTSETISTAIAWNAAHPIFEGHFPGQPVVPGVCMMQTIQEILGNALQKNVMVRKASNMKFLNMIDPNKQPAVDVEIKYAVLETQELKVTAQIKSSELIFLKFQGLFTVKQ</sequence>
<accession>A0ABY6J5N1</accession>
<evidence type="ECO:0000313" key="2">
    <source>
        <dbReference type="EMBL" id="UYQ93892.1"/>
    </source>
</evidence>
<dbReference type="InterPro" id="IPR029069">
    <property type="entry name" value="HotDog_dom_sf"/>
</dbReference>
<dbReference type="InterPro" id="IPR054545">
    <property type="entry name" value="ApeI-like"/>
</dbReference>
<dbReference type="RefSeq" id="WP_264281876.1">
    <property type="nucleotide sequence ID" value="NZ_CP107006.1"/>
</dbReference>
<dbReference type="EMBL" id="CP107006">
    <property type="protein sequence ID" value="UYQ93892.1"/>
    <property type="molecule type" value="Genomic_DNA"/>
</dbReference>
<evidence type="ECO:0000313" key="3">
    <source>
        <dbReference type="Proteomes" id="UP001162741"/>
    </source>
</evidence>
<gene>
    <name evidence="2" type="ORF">MKQ68_02125</name>
</gene>
<evidence type="ECO:0000259" key="1">
    <source>
        <dbReference type="Pfam" id="PF22818"/>
    </source>
</evidence>
<keyword evidence="3" id="KW-1185">Reference proteome</keyword>
<name>A0ABY6J5N1_9BACT</name>
<organism evidence="2 3">
    <name type="scientific">Chitinophaga horti</name>
    <dbReference type="NCBI Taxonomy" id="2920382"/>
    <lineage>
        <taxon>Bacteria</taxon>
        <taxon>Pseudomonadati</taxon>
        <taxon>Bacteroidota</taxon>
        <taxon>Chitinophagia</taxon>
        <taxon>Chitinophagales</taxon>
        <taxon>Chitinophagaceae</taxon>
        <taxon>Chitinophaga</taxon>
    </lineage>
</organism>
<dbReference type="SUPFAM" id="SSF54637">
    <property type="entry name" value="Thioesterase/thiol ester dehydrase-isomerase"/>
    <property type="match status" value="1"/>
</dbReference>
<proteinExistence type="predicted"/>
<reference evidence="2" key="1">
    <citation type="submission" date="2022-10" db="EMBL/GenBank/DDBJ databases">
        <title>Chitinophaga sp. nov., isolated from soil.</title>
        <authorList>
            <person name="Jeon C.O."/>
        </authorList>
    </citation>
    <scope>NUCLEOTIDE SEQUENCE</scope>
    <source>
        <strain evidence="2">R8</strain>
    </source>
</reference>
<dbReference type="Gene3D" id="3.10.129.10">
    <property type="entry name" value="Hotdog Thioesterase"/>
    <property type="match status" value="1"/>
</dbReference>
<dbReference type="Proteomes" id="UP001162741">
    <property type="component" value="Chromosome"/>
</dbReference>
<feature type="domain" description="ApeI dehydratase-like" evidence="1">
    <location>
        <begin position="12"/>
        <end position="91"/>
    </location>
</feature>